<feature type="binding site" evidence="4">
    <location>
        <position position="144"/>
    </location>
    <ligand>
        <name>Zn(2+)</name>
        <dbReference type="ChEBI" id="CHEBI:29105"/>
    </ligand>
</feature>
<dbReference type="AlphaFoldDB" id="A0A285TK72"/>
<dbReference type="EC" id="2.3.1.286" evidence="1"/>
<dbReference type="EMBL" id="OBMQ01000014">
    <property type="protein sequence ID" value="SOC22612.1"/>
    <property type="molecule type" value="Genomic_DNA"/>
</dbReference>
<dbReference type="PANTHER" id="PTHR11085:SF10">
    <property type="entry name" value="NAD-DEPENDENT PROTEIN DEACYLASE SIRTUIN-5, MITOCHONDRIAL-RELATED"/>
    <property type="match status" value="1"/>
</dbReference>
<dbReference type="SUPFAM" id="SSF52467">
    <property type="entry name" value="DHS-like NAD/FAD-binding domain"/>
    <property type="match status" value="1"/>
</dbReference>
<evidence type="ECO:0000256" key="3">
    <source>
        <dbReference type="ARBA" id="ARBA00023027"/>
    </source>
</evidence>
<dbReference type="OrthoDB" id="9800582at2"/>
<evidence type="ECO:0000259" key="5">
    <source>
        <dbReference type="PROSITE" id="PS50305"/>
    </source>
</evidence>
<evidence type="ECO:0000256" key="2">
    <source>
        <dbReference type="ARBA" id="ARBA00022679"/>
    </source>
</evidence>
<protein>
    <recommendedName>
        <fullName evidence="1">protein acetyllysine N-acetyltransferase</fullName>
        <ecNumber evidence="1">2.3.1.286</ecNumber>
    </recommendedName>
</protein>
<dbReference type="Gene3D" id="3.40.50.1220">
    <property type="entry name" value="TPP-binding domain"/>
    <property type="match status" value="1"/>
</dbReference>
<dbReference type="RefSeq" id="WP_097074797.1">
    <property type="nucleotide sequence ID" value="NZ_OBMQ01000014.1"/>
</dbReference>
<name>A0A285TK72_9BACL</name>
<dbReference type="PROSITE" id="PS50305">
    <property type="entry name" value="SIRTUIN"/>
    <property type="match status" value="1"/>
</dbReference>
<feature type="binding site" evidence="4">
    <location>
        <position position="147"/>
    </location>
    <ligand>
        <name>Zn(2+)</name>
        <dbReference type="ChEBI" id="CHEBI:29105"/>
    </ligand>
</feature>
<keyword evidence="2" id="KW-0808">Transferase</keyword>
<evidence type="ECO:0000256" key="1">
    <source>
        <dbReference type="ARBA" id="ARBA00012928"/>
    </source>
</evidence>
<feature type="binding site" evidence="4">
    <location>
        <position position="129"/>
    </location>
    <ligand>
        <name>Zn(2+)</name>
        <dbReference type="ChEBI" id="CHEBI:29105"/>
    </ligand>
</feature>
<dbReference type="PANTHER" id="PTHR11085">
    <property type="entry name" value="NAD-DEPENDENT PROTEIN DEACYLASE SIRTUIN-5, MITOCHONDRIAL-RELATED"/>
    <property type="match status" value="1"/>
</dbReference>
<dbReference type="Proteomes" id="UP000219636">
    <property type="component" value="Unassembled WGS sequence"/>
</dbReference>
<keyword evidence="7" id="KW-1185">Reference proteome</keyword>
<feature type="active site" description="Proton acceptor" evidence="4">
    <location>
        <position position="118"/>
    </location>
</feature>
<gene>
    <name evidence="6" type="ORF">SAMN05880501_11461</name>
</gene>
<sequence length="238" mass="26760">MNNLTTVRDWLETSKNTVILTGAGMSTESGIPDFRSSSGWWKNIDPHTVAHVSALENNYDLFHEFYSMRLTTLDTCEPHDGHYIIADWEKRGIVHTVTTQNVDGFHSKAGNQNVAELHGSIQKFRCAHCDAPATREAFIEKEKCVHCEGNLRPNIVLFGESLPEDSWMIALNAIREAQLVIVIGTSLEVYPVNQLPTMTKGRTVFINKDITSNANYFDLVIEGKAKEILTNINQLLTR</sequence>
<dbReference type="Gene3D" id="3.30.1600.10">
    <property type="entry name" value="SIR2/SIRT2 'Small Domain"/>
    <property type="match status" value="1"/>
</dbReference>
<dbReference type="GO" id="GO:0046872">
    <property type="term" value="F:metal ion binding"/>
    <property type="evidence" value="ECO:0007669"/>
    <property type="project" value="UniProtKB-KW"/>
</dbReference>
<keyword evidence="4" id="KW-0862">Zinc</keyword>
<dbReference type="GO" id="GO:0017136">
    <property type="term" value="F:histone deacetylase activity, NAD-dependent"/>
    <property type="evidence" value="ECO:0007669"/>
    <property type="project" value="TreeGrafter"/>
</dbReference>
<dbReference type="GO" id="GO:0070403">
    <property type="term" value="F:NAD+ binding"/>
    <property type="evidence" value="ECO:0007669"/>
    <property type="project" value="InterPro"/>
</dbReference>
<evidence type="ECO:0000313" key="6">
    <source>
        <dbReference type="EMBL" id="SOC22612.1"/>
    </source>
</evidence>
<feature type="domain" description="Deacetylase sirtuin-type" evidence="5">
    <location>
        <begin position="1"/>
        <end position="238"/>
    </location>
</feature>
<dbReference type="InterPro" id="IPR029035">
    <property type="entry name" value="DHS-like_NAD/FAD-binding_dom"/>
</dbReference>
<accession>A0A285TK72</accession>
<evidence type="ECO:0000256" key="4">
    <source>
        <dbReference type="PROSITE-ProRule" id="PRU00236"/>
    </source>
</evidence>
<dbReference type="InterPro" id="IPR026590">
    <property type="entry name" value="Ssirtuin_cat_dom"/>
</dbReference>
<proteinExistence type="predicted"/>
<evidence type="ECO:0000313" key="7">
    <source>
        <dbReference type="Proteomes" id="UP000219636"/>
    </source>
</evidence>
<dbReference type="CDD" id="cd01407">
    <property type="entry name" value="SIR2-fam"/>
    <property type="match status" value="1"/>
</dbReference>
<keyword evidence="4" id="KW-0479">Metal-binding</keyword>
<dbReference type="InterPro" id="IPR003000">
    <property type="entry name" value="Sirtuin"/>
</dbReference>
<feature type="binding site" evidence="4">
    <location>
        <position position="126"/>
    </location>
    <ligand>
        <name>Zn(2+)</name>
        <dbReference type="ChEBI" id="CHEBI:29105"/>
    </ligand>
</feature>
<reference evidence="7" key="1">
    <citation type="submission" date="2017-08" db="EMBL/GenBank/DDBJ databases">
        <authorList>
            <person name="Varghese N."/>
            <person name="Submissions S."/>
        </authorList>
    </citation>
    <scope>NUCLEOTIDE SEQUENCE [LARGE SCALE GENOMIC DNA]</scope>
    <source>
        <strain evidence="7">JC22</strain>
    </source>
</reference>
<organism evidence="6 7">
    <name type="scientific">Ureibacillus xyleni</name>
    <dbReference type="NCBI Taxonomy" id="614648"/>
    <lineage>
        <taxon>Bacteria</taxon>
        <taxon>Bacillati</taxon>
        <taxon>Bacillota</taxon>
        <taxon>Bacilli</taxon>
        <taxon>Bacillales</taxon>
        <taxon>Caryophanaceae</taxon>
        <taxon>Ureibacillus</taxon>
    </lineage>
</organism>
<dbReference type="Pfam" id="PF02146">
    <property type="entry name" value="SIR2"/>
    <property type="match status" value="1"/>
</dbReference>
<dbReference type="NCBIfam" id="NF001753">
    <property type="entry name" value="PRK00481.1-3"/>
    <property type="match status" value="1"/>
</dbReference>
<dbReference type="InterPro" id="IPR050134">
    <property type="entry name" value="NAD-dep_sirtuin_deacylases"/>
</dbReference>
<dbReference type="InterPro" id="IPR026591">
    <property type="entry name" value="Sirtuin_cat_small_dom_sf"/>
</dbReference>
<keyword evidence="3" id="KW-0520">NAD</keyword>